<dbReference type="InParanoid" id="A0A0P0WFD7"/>
<dbReference type="Gramene" id="Os04t0623650-00">
    <property type="protein sequence ID" value="Os04t0623650-00"/>
    <property type="gene ID" value="Os04g0623650"/>
</dbReference>
<organism evidence="2 3">
    <name type="scientific">Oryza sativa subsp. japonica</name>
    <name type="common">Rice</name>
    <dbReference type="NCBI Taxonomy" id="39947"/>
    <lineage>
        <taxon>Eukaryota</taxon>
        <taxon>Viridiplantae</taxon>
        <taxon>Streptophyta</taxon>
        <taxon>Embryophyta</taxon>
        <taxon>Tracheophyta</taxon>
        <taxon>Spermatophyta</taxon>
        <taxon>Magnoliopsida</taxon>
        <taxon>Liliopsida</taxon>
        <taxon>Poales</taxon>
        <taxon>Poaceae</taxon>
        <taxon>BOP clade</taxon>
        <taxon>Oryzoideae</taxon>
        <taxon>Oryzeae</taxon>
        <taxon>Oryzinae</taxon>
        <taxon>Oryza</taxon>
        <taxon>Oryza sativa</taxon>
    </lineage>
</organism>
<reference evidence="3" key="1">
    <citation type="journal article" date="2005" name="Nature">
        <title>The map-based sequence of the rice genome.</title>
        <authorList>
            <consortium name="International rice genome sequencing project (IRGSP)"/>
            <person name="Matsumoto T."/>
            <person name="Wu J."/>
            <person name="Kanamori H."/>
            <person name="Katayose Y."/>
            <person name="Fujisawa M."/>
            <person name="Namiki N."/>
            <person name="Mizuno H."/>
            <person name="Yamamoto K."/>
            <person name="Antonio B.A."/>
            <person name="Baba T."/>
            <person name="Sakata K."/>
            <person name="Nagamura Y."/>
            <person name="Aoki H."/>
            <person name="Arikawa K."/>
            <person name="Arita K."/>
            <person name="Bito T."/>
            <person name="Chiden Y."/>
            <person name="Fujitsuka N."/>
            <person name="Fukunaka R."/>
            <person name="Hamada M."/>
            <person name="Harada C."/>
            <person name="Hayashi A."/>
            <person name="Hijishita S."/>
            <person name="Honda M."/>
            <person name="Hosokawa S."/>
            <person name="Ichikawa Y."/>
            <person name="Idonuma A."/>
            <person name="Iijima M."/>
            <person name="Ikeda M."/>
            <person name="Ikeno M."/>
            <person name="Ito K."/>
            <person name="Ito S."/>
            <person name="Ito T."/>
            <person name="Ito Y."/>
            <person name="Ito Y."/>
            <person name="Iwabuchi A."/>
            <person name="Kamiya K."/>
            <person name="Karasawa W."/>
            <person name="Kurita K."/>
            <person name="Katagiri S."/>
            <person name="Kikuta A."/>
            <person name="Kobayashi H."/>
            <person name="Kobayashi N."/>
            <person name="Machita K."/>
            <person name="Maehara T."/>
            <person name="Masukawa M."/>
            <person name="Mizubayashi T."/>
            <person name="Mukai Y."/>
            <person name="Nagasaki H."/>
            <person name="Nagata Y."/>
            <person name="Naito S."/>
            <person name="Nakashima M."/>
            <person name="Nakama Y."/>
            <person name="Nakamichi Y."/>
            <person name="Nakamura M."/>
            <person name="Meguro A."/>
            <person name="Negishi M."/>
            <person name="Ohta I."/>
            <person name="Ohta T."/>
            <person name="Okamoto M."/>
            <person name="Ono N."/>
            <person name="Saji S."/>
            <person name="Sakaguchi M."/>
            <person name="Sakai K."/>
            <person name="Shibata M."/>
            <person name="Shimokawa T."/>
            <person name="Song J."/>
            <person name="Takazaki Y."/>
            <person name="Terasawa K."/>
            <person name="Tsugane M."/>
            <person name="Tsuji K."/>
            <person name="Ueda S."/>
            <person name="Waki K."/>
            <person name="Yamagata H."/>
            <person name="Yamamoto M."/>
            <person name="Yamamoto S."/>
            <person name="Yamane H."/>
            <person name="Yoshiki S."/>
            <person name="Yoshihara R."/>
            <person name="Yukawa K."/>
            <person name="Zhong H."/>
            <person name="Yano M."/>
            <person name="Yuan Q."/>
            <person name="Ouyang S."/>
            <person name="Liu J."/>
            <person name="Jones K.M."/>
            <person name="Gansberger K."/>
            <person name="Moffat K."/>
            <person name="Hill J."/>
            <person name="Bera J."/>
            <person name="Fadrosh D."/>
            <person name="Jin S."/>
            <person name="Johri S."/>
            <person name="Kim M."/>
            <person name="Overton L."/>
            <person name="Reardon M."/>
            <person name="Tsitrin T."/>
            <person name="Vuong H."/>
            <person name="Weaver B."/>
            <person name="Ciecko A."/>
            <person name="Tallon L."/>
            <person name="Jackson J."/>
            <person name="Pai G."/>
            <person name="Aken S.V."/>
            <person name="Utterback T."/>
            <person name="Reidmuller S."/>
            <person name="Feldblyum T."/>
            <person name="Hsiao J."/>
            <person name="Zismann V."/>
            <person name="Iobst S."/>
            <person name="de Vazeille A.R."/>
            <person name="Buell C.R."/>
            <person name="Ying K."/>
            <person name="Li Y."/>
            <person name="Lu T."/>
            <person name="Huang Y."/>
            <person name="Zhao Q."/>
            <person name="Feng Q."/>
            <person name="Zhang L."/>
            <person name="Zhu J."/>
            <person name="Weng Q."/>
            <person name="Mu J."/>
            <person name="Lu Y."/>
            <person name="Fan D."/>
            <person name="Liu Y."/>
            <person name="Guan J."/>
            <person name="Zhang Y."/>
            <person name="Yu S."/>
            <person name="Liu X."/>
            <person name="Zhang Y."/>
            <person name="Hong G."/>
            <person name="Han B."/>
            <person name="Choisne N."/>
            <person name="Demange N."/>
            <person name="Orjeda G."/>
            <person name="Samain S."/>
            <person name="Cattolico L."/>
            <person name="Pelletier E."/>
            <person name="Couloux A."/>
            <person name="Segurens B."/>
            <person name="Wincker P."/>
            <person name="D'Hont A."/>
            <person name="Scarpelli C."/>
            <person name="Weissenbach J."/>
            <person name="Salanoubat M."/>
            <person name="Quetier F."/>
            <person name="Yu Y."/>
            <person name="Kim H.R."/>
            <person name="Rambo T."/>
            <person name="Currie J."/>
            <person name="Collura K."/>
            <person name="Luo M."/>
            <person name="Yang T."/>
            <person name="Ammiraju J.S.S."/>
            <person name="Engler F."/>
            <person name="Soderlund C."/>
            <person name="Wing R.A."/>
            <person name="Palmer L.E."/>
            <person name="de la Bastide M."/>
            <person name="Spiegel L."/>
            <person name="Nascimento L."/>
            <person name="Zutavern T."/>
            <person name="O'Shaughnessy A."/>
            <person name="Dike S."/>
            <person name="Dedhia N."/>
            <person name="Preston R."/>
            <person name="Balija V."/>
            <person name="McCombie W.R."/>
            <person name="Chow T."/>
            <person name="Chen H."/>
            <person name="Chung M."/>
            <person name="Chen C."/>
            <person name="Shaw J."/>
            <person name="Wu H."/>
            <person name="Hsiao K."/>
            <person name="Chao Y."/>
            <person name="Chu M."/>
            <person name="Cheng C."/>
            <person name="Hour A."/>
            <person name="Lee P."/>
            <person name="Lin S."/>
            <person name="Lin Y."/>
            <person name="Liou J."/>
            <person name="Liu S."/>
            <person name="Hsing Y."/>
            <person name="Raghuvanshi S."/>
            <person name="Mohanty A."/>
            <person name="Bharti A.K."/>
            <person name="Gaur A."/>
            <person name="Gupta V."/>
            <person name="Kumar D."/>
            <person name="Ravi V."/>
            <person name="Vij S."/>
            <person name="Kapur A."/>
            <person name="Khurana P."/>
            <person name="Khurana P."/>
            <person name="Khurana J.P."/>
            <person name="Tyagi A.K."/>
            <person name="Gaikwad K."/>
            <person name="Singh A."/>
            <person name="Dalal V."/>
            <person name="Srivastava S."/>
            <person name="Dixit A."/>
            <person name="Pal A.K."/>
            <person name="Ghazi I.A."/>
            <person name="Yadav M."/>
            <person name="Pandit A."/>
            <person name="Bhargava A."/>
            <person name="Sureshbabu K."/>
            <person name="Batra K."/>
            <person name="Sharma T.R."/>
            <person name="Mohapatra T."/>
            <person name="Singh N.K."/>
            <person name="Messing J."/>
            <person name="Nelson A.B."/>
            <person name="Fuks G."/>
            <person name="Kavchok S."/>
            <person name="Keizer G."/>
            <person name="Linton E."/>
            <person name="Llaca V."/>
            <person name="Song R."/>
            <person name="Tanyolac B."/>
            <person name="Young S."/>
            <person name="Ho-Il K."/>
            <person name="Hahn J.H."/>
            <person name="Sangsakoo G."/>
            <person name="Vanavichit A."/>
            <person name="de Mattos Luiz.A.T."/>
            <person name="Zimmer P.D."/>
            <person name="Malone G."/>
            <person name="Dellagostin O."/>
            <person name="de Oliveira A.C."/>
            <person name="Bevan M."/>
            <person name="Bancroft I."/>
            <person name="Minx P."/>
            <person name="Cordum H."/>
            <person name="Wilson R."/>
            <person name="Cheng Z."/>
            <person name="Jin W."/>
            <person name="Jiang J."/>
            <person name="Leong S.A."/>
            <person name="Iwama H."/>
            <person name="Gojobori T."/>
            <person name="Itoh T."/>
            <person name="Niimura Y."/>
            <person name="Fujii Y."/>
            <person name="Habara T."/>
            <person name="Sakai H."/>
            <person name="Sato Y."/>
            <person name="Wilson G."/>
            <person name="Kumar K."/>
            <person name="McCouch S."/>
            <person name="Juretic N."/>
            <person name="Hoen D."/>
            <person name="Wright S."/>
            <person name="Bruskiewich R."/>
            <person name="Bureau T."/>
            <person name="Miyao A."/>
            <person name="Hirochika H."/>
            <person name="Nishikawa T."/>
            <person name="Kadowaki K."/>
            <person name="Sugiura M."/>
            <person name="Burr B."/>
            <person name="Sasaki T."/>
        </authorList>
    </citation>
    <scope>NUCLEOTIDE SEQUENCE [LARGE SCALE GENOMIC DNA]</scope>
    <source>
        <strain evidence="3">cv. Nipponbare</strain>
    </source>
</reference>
<keyword evidence="3" id="KW-1185">Reference proteome</keyword>
<evidence type="ECO:0000313" key="3">
    <source>
        <dbReference type="Proteomes" id="UP000059680"/>
    </source>
</evidence>
<proteinExistence type="predicted"/>
<sequence length="74" mass="7997">LQPRTTADPVALGDDVAARDLLHRRAAAERHGDLQLVSQHPQRVPHAGLAVDGEGEQHRPTNLTEQEAYADAVS</sequence>
<reference evidence="2 3" key="2">
    <citation type="journal article" date="2013" name="Plant Cell Physiol.">
        <title>Rice Annotation Project Database (RAP-DB): an integrative and interactive database for rice genomics.</title>
        <authorList>
            <person name="Sakai H."/>
            <person name="Lee S.S."/>
            <person name="Tanaka T."/>
            <person name="Numa H."/>
            <person name="Kim J."/>
            <person name="Kawahara Y."/>
            <person name="Wakimoto H."/>
            <person name="Yang C.C."/>
            <person name="Iwamoto M."/>
            <person name="Abe T."/>
            <person name="Yamada Y."/>
            <person name="Muto A."/>
            <person name="Inokuchi H."/>
            <person name="Ikemura T."/>
            <person name="Matsumoto T."/>
            <person name="Sasaki T."/>
            <person name="Itoh T."/>
        </authorList>
    </citation>
    <scope>NUCLEOTIDE SEQUENCE [LARGE SCALE GENOMIC DNA]</scope>
    <source>
        <strain evidence="3">cv. Nipponbare</strain>
    </source>
</reference>
<feature type="non-terminal residue" evidence="2">
    <location>
        <position position="1"/>
    </location>
</feature>
<feature type="region of interest" description="Disordered" evidence="1">
    <location>
        <begin position="50"/>
        <end position="74"/>
    </location>
</feature>
<evidence type="ECO:0000313" key="2">
    <source>
        <dbReference type="EMBL" id="BAS91087.1"/>
    </source>
</evidence>
<evidence type="ECO:0000256" key="1">
    <source>
        <dbReference type="SAM" id="MobiDB-lite"/>
    </source>
</evidence>
<name>A0A0P0WFD7_ORYSJ</name>
<reference evidence="2 3" key="3">
    <citation type="journal article" date="2013" name="Rice">
        <title>Improvement of the Oryza sativa Nipponbare reference genome using next generation sequence and optical map data.</title>
        <authorList>
            <person name="Kawahara Y."/>
            <person name="de la Bastide M."/>
            <person name="Hamilton J.P."/>
            <person name="Kanamori H."/>
            <person name="McCombie W.R."/>
            <person name="Ouyang S."/>
            <person name="Schwartz D.C."/>
            <person name="Tanaka T."/>
            <person name="Wu J."/>
            <person name="Zhou S."/>
            <person name="Childs K.L."/>
            <person name="Davidson R.M."/>
            <person name="Lin H."/>
            <person name="Quesada-Ocampo L."/>
            <person name="Vaillancourt B."/>
            <person name="Sakai H."/>
            <person name="Lee S.S."/>
            <person name="Kim J."/>
            <person name="Numa H."/>
            <person name="Itoh T."/>
            <person name="Buell C.R."/>
            <person name="Matsumoto T."/>
        </authorList>
    </citation>
    <scope>NUCLEOTIDE SEQUENCE [LARGE SCALE GENOMIC DNA]</scope>
    <source>
        <strain evidence="3">cv. Nipponbare</strain>
    </source>
</reference>
<dbReference type="PaxDb" id="39947-A0A0P0WFD7"/>
<gene>
    <name evidence="2" type="ordered locus">Os04g0623650</name>
    <name evidence="2" type="ORF">OSNPB_040623650</name>
</gene>
<dbReference type="Proteomes" id="UP000059680">
    <property type="component" value="Chromosome 4"/>
</dbReference>
<dbReference type="AlphaFoldDB" id="A0A0P0WFD7"/>
<protein>
    <submittedName>
        <fullName evidence="2">Os04g0623650 protein</fullName>
    </submittedName>
</protein>
<dbReference type="EMBL" id="AP014960">
    <property type="protein sequence ID" value="BAS91087.1"/>
    <property type="molecule type" value="Genomic_DNA"/>
</dbReference>
<accession>A0A0P0WFD7</accession>